<evidence type="ECO:0000313" key="2">
    <source>
        <dbReference type="Proteomes" id="UP000003191"/>
    </source>
</evidence>
<dbReference type="AlphaFoldDB" id="D4BM56"/>
<proteinExistence type="predicted"/>
<dbReference type="Proteomes" id="UP000003191">
    <property type="component" value="Unassembled WGS sequence"/>
</dbReference>
<dbReference type="HOGENOM" id="CLU_2631042_0_0_11"/>
<dbReference type="EMBL" id="ACCG02000005">
    <property type="protein sequence ID" value="EFE89876.1"/>
    <property type="molecule type" value="Genomic_DNA"/>
</dbReference>
<evidence type="ECO:0000313" key="1">
    <source>
        <dbReference type="EMBL" id="EFE89876.1"/>
    </source>
</evidence>
<sequence length="77" mass="8383">MFNGLGTATHVVESAKSDIVIFMGQTMWSLGLGHQRMHDGEETSRHIPSSLINDSILSTHVHRGGTAVSAIIGLRWK</sequence>
<comment type="caution">
    <text evidence="1">The sequence shown here is derived from an EMBL/GenBank/DDBJ whole genome shotgun (WGS) entry which is preliminary data.</text>
</comment>
<reference evidence="1 2" key="1">
    <citation type="submission" date="2010-02" db="EMBL/GenBank/DDBJ databases">
        <authorList>
            <person name="Weinstock G."/>
            <person name="Sodergren E."/>
            <person name="Clifton S."/>
            <person name="Fulton L."/>
            <person name="Fulton B."/>
            <person name="Courtney L."/>
            <person name="Fronick C."/>
            <person name="Harrison M."/>
            <person name="Strong C."/>
            <person name="Farmer C."/>
            <person name="Delahaunty K."/>
            <person name="Markovic C."/>
            <person name="Hall O."/>
            <person name="Minx P."/>
            <person name="Tomlinson C."/>
            <person name="Mitreva M."/>
            <person name="Nelson J."/>
            <person name="Hou S."/>
            <person name="Wollam A."/>
            <person name="Pepin K.H."/>
            <person name="Johnson M."/>
            <person name="Bhonagiri V."/>
            <person name="Zhang X."/>
            <person name="Suruliraj S."/>
            <person name="Warren W."/>
            <person name="Chinwalla A."/>
            <person name="Mardis E.R."/>
            <person name="Wilson R.K."/>
        </authorList>
    </citation>
    <scope>NUCLEOTIDE SEQUENCE [LARGE SCALE GENOMIC DNA]</scope>
    <source>
        <strain evidence="1 2">DSM 20213</strain>
    </source>
</reference>
<gene>
    <name evidence="1" type="ORF">BIFBRE_03149</name>
</gene>
<keyword evidence="2" id="KW-1185">Reference proteome</keyword>
<organism evidence="1 2">
    <name type="scientific">Bifidobacterium breve DSM 20213 = JCM 1192</name>
    <dbReference type="NCBI Taxonomy" id="518634"/>
    <lineage>
        <taxon>Bacteria</taxon>
        <taxon>Bacillati</taxon>
        <taxon>Actinomycetota</taxon>
        <taxon>Actinomycetes</taxon>
        <taxon>Bifidobacteriales</taxon>
        <taxon>Bifidobacteriaceae</taxon>
        <taxon>Bifidobacterium</taxon>
    </lineage>
</organism>
<accession>D4BM56</accession>
<protein>
    <submittedName>
        <fullName evidence="1">Uncharacterized protein</fullName>
    </submittedName>
</protein>
<name>D4BM56_BIFBR</name>